<keyword evidence="2" id="KW-1185">Reference proteome</keyword>
<name>A0A2P7B1Y3_9HYPH</name>
<comment type="caution">
    <text evidence="1">The sequence shown here is derived from an EMBL/GenBank/DDBJ whole genome shotgun (WGS) entry which is preliminary data.</text>
</comment>
<dbReference type="EMBL" id="PGGN01000001">
    <property type="protein sequence ID" value="PSH60485.1"/>
    <property type="molecule type" value="Genomic_DNA"/>
</dbReference>
<protein>
    <submittedName>
        <fullName evidence="1">Uncharacterized protein</fullName>
    </submittedName>
</protein>
<accession>A0A2P7B1Y3</accession>
<dbReference type="Proteomes" id="UP000241158">
    <property type="component" value="Unassembled WGS sequence"/>
</dbReference>
<sequence length="130" mass="15134">MSLSRDHDSLHYGDMKATHIYQAPQISAPFANNDNSARARMETILLMIAMNYHELAWNEVVKLSRLSDEYKRLGIKHHLIDKRLVIAKEIEQRLRNDLLRCPTKDIKNAAAKVVHLRRTFQQEDATKRGE</sequence>
<reference evidence="2" key="1">
    <citation type="submission" date="2017-11" db="EMBL/GenBank/DDBJ databases">
        <authorList>
            <person name="Kuznetsova I."/>
            <person name="Sazanova A."/>
            <person name="Chirak E."/>
            <person name="Safronova V."/>
            <person name="Willems A."/>
        </authorList>
    </citation>
    <scope>NUCLEOTIDE SEQUENCE [LARGE SCALE GENOMIC DNA]</scope>
    <source>
        <strain evidence="2">PEPV15</strain>
    </source>
</reference>
<proteinExistence type="predicted"/>
<evidence type="ECO:0000313" key="2">
    <source>
        <dbReference type="Proteomes" id="UP000241158"/>
    </source>
</evidence>
<evidence type="ECO:0000313" key="1">
    <source>
        <dbReference type="EMBL" id="PSH60485.1"/>
    </source>
</evidence>
<dbReference type="AlphaFoldDB" id="A0A2P7B1Y3"/>
<gene>
    <name evidence="1" type="ORF">CU100_07370</name>
</gene>
<organism evidence="1 2">
    <name type="scientific">Phyllobacterium endophyticum</name>
    <dbReference type="NCBI Taxonomy" id="1149773"/>
    <lineage>
        <taxon>Bacteria</taxon>
        <taxon>Pseudomonadati</taxon>
        <taxon>Pseudomonadota</taxon>
        <taxon>Alphaproteobacteria</taxon>
        <taxon>Hyphomicrobiales</taxon>
        <taxon>Phyllobacteriaceae</taxon>
        <taxon>Phyllobacterium</taxon>
    </lineage>
</organism>